<dbReference type="Proteomes" id="UP000789702">
    <property type="component" value="Unassembled WGS sequence"/>
</dbReference>
<gene>
    <name evidence="1" type="ORF">DHETER_LOCUS12806</name>
</gene>
<feature type="non-terminal residue" evidence="1">
    <location>
        <position position="1"/>
    </location>
</feature>
<accession>A0ACA9PS39</accession>
<organism evidence="1 2">
    <name type="scientific">Dentiscutata heterogama</name>
    <dbReference type="NCBI Taxonomy" id="1316150"/>
    <lineage>
        <taxon>Eukaryota</taxon>
        <taxon>Fungi</taxon>
        <taxon>Fungi incertae sedis</taxon>
        <taxon>Mucoromycota</taxon>
        <taxon>Glomeromycotina</taxon>
        <taxon>Glomeromycetes</taxon>
        <taxon>Diversisporales</taxon>
        <taxon>Gigasporaceae</taxon>
        <taxon>Dentiscutata</taxon>
    </lineage>
</organism>
<sequence>MQKKSNKRLKHHIEKFLNDSDHNNINIPNSHMMLDDNYFGLKPVEVIEMTNEYASSQDRLFLTQREIIEKQNEESCHLNKEN</sequence>
<evidence type="ECO:0000313" key="1">
    <source>
        <dbReference type="EMBL" id="CAG8720616.1"/>
    </source>
</evidence>
<comment type="caution">
    <text evidence="1">The sequence shown here is derived from an EMBL/GenBank/DDBJ whole genome shotgun (WGS) entry which is preliminary data.</text>
</comment>
<dbReference type="EMBL" id="CAJVPU010032776">
    <property type="protein sequence ID" value="CAG8720616.1"/>
    <property type="molecule type" value="Genomic_DNA"/>
</dbReference>
<protein>
    <submittedName>
        <fullName evidence="1">15356_t:CDS:1</fullName>
    </submittedName>
</protein>
<feature type="non-terminal residue" evidence="1">
    <location>
        <position position="82"/>
    </location>
</feature>
<name>A0ACA9PS39_9GLOM</name>
<reference evidence="1" key="1">
    <citation type="submission" date="2021-06" db="EMBL/GenBank/DDBJ databases">
        <authorList>
            <person name="Kallberg Y."/>
            <person name="Tangrot J."/>
            <person name="Rosling A."/>
        </authorList>
    </citation>
    <scope>NUCLEOTIDE SEQUENCE</scope>
    <source>
        <strain evidence="1">IL203A</strain>
    </source>
</reference>
<proteinExistence type="predicted"/>
<evidence type="ECO:0000313" key="2">
    <source>
        <dbReference type="Proteomes" id="UP000789702"/>
    </source>
</evidence>
<keyword evidence="2" id="KW-1185">Reference proteome</keyword>